<dbReference type="EMBL" id="CP097635">
    <property type="protein sequence ID" value="URI07865.1"/>
    <property type="molecule type" value="Genomic_DNA"/>
</dbReference>
<feature type="domain" description="Stability determinant" evidence="2">
    <location>
        <begin position="100"/>
        <end position="130"/>
    </location>
</feature>
<dbReference type="Pfam" id="PF21217">
    <property type="entry name" value="PaaA2"/>
    <property type="match status" value="1"/>
</dbReference>
<gene>
    <name evidence="3" type="ORF">MW290_04545</name>
</gene>
<keyword evidence="4" id="KW-1185">Reference proteome</keyword>
<dbReference type="InterPro" id="IPR048851">
    <property type="entry name" value="PaaA2_dom"/>
</dbReference>
<evidence type="ECO:0000313" key="3">
    <source>
        <dbReference type="EMBL" id="URI07865.1"/>
    </source>
</evidence>
<dbReference type="Proteomes" id="UP001056201">
    <property type="component" value="Chromosome 1"/>
</dbReference>
<organism evidence="3 4">
    <name type="scientific">Aquincola tertiaricarbonis</name>
    <dbReference type="NCBI Taxonomy" id="391953"/>
    <lineage>
        <taxon>Bacteria</taxon>
        <taxon>Pseudomonadati</taxon>
        <taxon>Pseudomonadota</taxon>
        <taxon>Betaproteobacteria</taxon>
        <taxon>Burkholderiales</taxon>
        <taxon>Sphaerotilaceae</taxon>
        <taxon>Aquincola</taxon>
    </lineage>
</organism>
<evidence type="ECO:0000256" key="1">
    <source>
        <dbReference type="SAM" id="MobiDB-lite"/>
    </source>
</evidence>
<proteinExistence type="predicted"/>
<dbReference type="Gene3D" id="6.20.450.20">
    <property type="match status" value="1"/>
</dbReference>
<protein>
    <recommendedName>
        <fullName evidence="2">Stability determinant domain-containing protein</fullName>
    </recommendedName>
</protein>
<sequence>MTLEQLRATAAAGGVAGVTLKGQGGAFMLRIATRSGQDAVLAKARSTEPRRFGNPASAMILLREVGIAVAQLDATDWNPDEKDMSRSRSSQAEAMRTAHQAVAHNRWLAAEIHESLDDPRPSVPHDEAMAAMDAEIDAIELQRAGSARRKGA</sequence>
<accession>A0ABY4S9B3</accession>
<evidence type="ECO:0000313" key="4">
    <source>
        <dbReference type="Proteomes" id="UP001056201"/>
    </source>
</evidence>
<feature type="region of interest" description="Disordered" evidence="1">
    <location>
        <begin position="77"/>
        <end position="99"/>
    </location>
</feature>
<dbReference type="RefSeq" id="WP_250196094.1">
    <property type="nucleotide sequence ID" value="NZ_CP097635.1"/>
</dbReference>
<evidence type="ECO:0000259" key="2">
    <source>
        <dbReference type="Pfam" id="PF21217"/>
    </source>
</evidence>
<name>A0ABY4S9B3_AQUTE</name>
<reference evidence="3" key="1">
    <citation type="submission" date="2022-05" db="EMBL/GenBank/DDBJ databases">
        <title>An RpoN-dependent PEP-CTERM gene is involved in floc formation of an Aquincola tertiaricarbonis strain.</title>
        <authorList>
            <person name="Qiu D."/>
            <person name="Xia M."/>
        </authorList>
    </citation>
    <scope>NUCLEOTIDE SEQUENCE</scope>
    <source>
        <strain evidence="3">RN12</strain>
    </source>
</reference>